<comment type="caution">
    <text evidence="4">The sequence shown here is derived from an EMBL/GenBank/DDBJ whole genome shotgun (WGS) entry which is preliminary data.</text>
</comment>
<gene>
    <name evidence="4" type="ORF">PECAL_3P25490</name>
</gene>
<evidence type="ECO:0000256" key="2">
    <source>
        <dbReference type="ARBA" id="ARBA00022857"/>
    </source>
</evidence>
<reference evidence="4" key="1">
    <citation type="submission" date="2021-11" db="EMBL/GenBank/DDBJ databases">
        <authorList>
            <consortium name="Genoscope - CEA"/>
            <person name="William W."/>
        </authorList>
    </citation>
    <scope>NUCLEOTIDE SEQUENCE</scope>
</reference>
<dbReference type="AlphaFoldDB" id="A0A8J2SLC4"/>
<dbReference type="PANTHER" id="PTHR44252">
    <property type="entry name" value="D-ERYTHRULOSE REDUCTASE"/>
    <property type="match status" value="1"/>
</dbReference>
<dbReference type="PANTHER" id="PTHR44252:SF3">
    <property type="entry name" value="D-ERYTHRULOSE REDUCTASE-RELATED"/>
    <property type="match status" value="1"/>
</dbReference>
<keyword evidence="3" id="KW-0732">Signal</keyword>
<dbReference type="FunFam" id="3.40.50.720:FF:000084">
    <property type="entry name" value="Short-chain dehydrogenase reductase"/>
    <property type="match status" value="1"/>
</dbReference>
<dbReference type="OrthoDB" id="1393670at2759"/>
<dbReference type="PRINTS" id="PR00080">
    <property type="entry name" value="SDRFAMILY"/>
</dbReference>
<protein>
    <submittedName>
        <fullName evidence="4">Uncharacterized protein</fullName>
    </submittedName>
</protein>
<dbReference type="EMBL" id="CAKKNE010000003">
    <property type="protein sequence ID" value="CAH0372543.1"/>
    <property type="molecule type" value="Genomic_DNA"/>
</dbReference>
<sequence>MMVAAALLACARAAAPQARSASTGPGSFAGKTALVTGAASGIGLRCAQRLAERGARVVGVVSRESRVRAFKEHVGDGHPCVVADLSQVADVRRAAAEAGDVDALVNAAGVGAMASFLDVETDAFDQCVAVNCRAPLVLSQCVARNMIARGVPGAVVHVSSQSSSQAIRDRCAYSLTKAGVDYLTKCMALELGPHGIRTNCVNPTVVLTPLGRAAWADAAKRDPMLASIPLGRFAEVDDVADCVLYLLSDAAAMVNGVCVPVDGGFLAARAHLP</sequence>
<dbReference type="SUPFAM" id="SSF51735">
    <property type="entry name" value="NAD(P)-binding Rossmann-fold domains"/>
    <property type="match status" value="1"/>
</dbReference>
<keyword evidence="5" id="KW-1185">Reference proteome</keyword>
<dbReference type="Pfam" id="PF13561">
    <property type="entry name" value="adh_short_C2"/>
    <property type="match status" value="1"/>
</dbReference>
<evidence type="ECO:0000256" key="1">
    <source>
        <dbReference type="ARBA" id="ARBA00006484"/>
    </source>
</evidence>
<organism evidence="4 5">
    <name type="scientific">Pelagomonas calceolata</name>
    <dbReference type="NCBI Taxonomy" id="35677"/>
    <lineage>
        <taxon>Eukaryota</taxon>
        <taxon>Sar</taxon>
        <taxon>Stramenopiles</taxon>
        <taxon>Ochrophyta</taxon>
        <taxon>Pelagophyceae</taxon>
        <taxon>Pelagomonadales</taxon>
        <taxon>Pelagomonadaceae</taxon>
        <taxon>Pelagomonas</taxon>
    </lineage>
</organism>
<evidence type="ECO:0000313" key="5">
    <source>
        <dbReference type="Proteomes" id="UP000789595"/>
    </source>
</evidence>
<proteinExistence type="inferred from homology"/>
<dbReference type="InterPro" id="IPR002347">
    <property type="entry name" value="SDR_fam"/>
</dbReference>
<evidence type="ECO:0000256" key="3">
    <source>
        <dbReference type="SAM" id="SignalP"/>
    </source>
</evidence>
<dbReference type="InterPro" id="IPR051737">
    <property type="entry name" value="L-xylulose/Carbonyl_redctase"/>
</dbReference>
<dbReference type="Gene3D" id="3.40.50.720">
    <property type="entry name" value="NAD(P)-binding Rossmann-like Domain"/>
    <property type="match status" value="1"/>
</dbReference>
<dbReference type="PRINTS" id="PR00081">
    <property type="entry name" value="GDHRDH"/>
</dbReference>
<dbReference type="GO" id="GO:0005997">
    <property type="term" value="P:xylulose metabolic process"/>
    <property type="evidence" value="ECO:0007669"/>
    <property type="project" value="TreeGrafter"/>
</dbReference>
<dbReference type="Proteomes" id="UP000789595">
    <property type="component" value="Unassembled WGS sequence"/>
</dbReference>
<dbReference type="GO" id="GO:0050038">
    <property type="term" value="F:L-xylulose reductase (NADPH) activity"/>
    <property type="evidence" value="ECO:0007669"/>
    <property type="project" value="TreeGrafter"/>
</dbReference>
<name>A0A8J2SLC4_9STRA</name>
<feature type="chain" id="PRO_5035234518" evidence="3">
    <location>
        <begin position="21"/>
        <end position="273"/>
    </location>
</feature>
<accession>A0A8J2SLC4</accession>
<evidence type="ECO:0000313" key="4">
    <source>
        <dbReference type="EMBL" id="CAH0372543.1"/>
    </source>
</evidence>
<dbReference type="InterPro" id="IPR036291">
    <property type="entry name" value="NAD(P)-bd_dom_sf"/>
</dbReference>
<dbReference type="GO" id="GO:0004090">
    <property type="term" value="F:carbonyl reductase (NADPH) activity"/>
    <property type="evidence" value="ECO:0007669"/>
    <property type="project" value="TreeGrafter"/>
</dbReference>
<feature type="signal peptide" evidence="3">
    <location>
        <begin position="1"/>
        <end position="20"/>
    </location>
</feature>
<keyword evidence="2" id="KW-0521">NADP</keyword>
<comment type="similarity">
    <text evidence="1">Belongs to the short-chain dehydrogenases/reductases (SDR) family.</text>
</comment>
<dbReference type="GO" id="GO:0006006">
    <property type="term" value="P:glucose metabolic process"/>
    <property type="evidence" value="ECO:0007669"/>
    <property type="project" value="TreeGrafter"/>
</dbReference>